<organism evidence="2">
    <name type="scientific">Tanacetum cinerariifolium</name>
    <name type="common">Dalmatian daisy</name>
    <name type="synonym">Chrysanthemum cinerariifolium</name>
    <dbReference type="NCBI Taxonomy" id="118510"/>
    <lineage>
        <taxon>Eukaryota</taxon>
        <taxon>Viridiplantae</taxon>
        <taxon>Streptophyta</taxon>
        <taxon>Embryophyta</taxon>
        <taxon>Tracheophyta</taxon>
        <taxon>Spermatophyta</taxon>
        <taxon>Magnoliopsida</taxon>
        <taxon>eudicotyledons</taxon>
        <taxon>Gunneridae</taxon>
        <taxon>Pentapetalae</taxon>
        <taxon>asterids</taxon>
        <taxon>campanulids</taxon>
        <taxon>Asterales</taxon>
        <taxon>Asteraceae</taxon>
        <taxon>Asteroideae</taxon>
        <taxon>Anthemideae</taxon>
        <taxon>Anthemidinae</taxon>
        <taxon>Tanacetum</taxon>
    </lineage>
</organism>
<dbReference type="GO" id="GO:0016020">
    <property type="term" value="C:membrane"/>
    <property type="evidence" value="ECO:0007669"/>
    <property type="project" value="UniProtKB-SubCell"/>
</dbReference>
<protein>
    <submittedName>
        <fullName evidence="2">Cyclic nucleotide-gated ion channel 1</fullName>
    </submittedName>
</protein>
<gene>
    <name evidence="2" type="ORF">Tci_846708</name>
</gene>
<keyword evidence="1" id="KW-0406">Ion transport</keyword>
<dbReference type="GO" id="GO:0034220">
    <property type="term" value="P:monoatomic ion transmembrane transport"/>
    <property type="evidence" value="ECO:0007669"/>
    <property type="project" value="UniProtKB-KW"/>
</dbReference>
<name>A0A699QT59_TANCI</name>
<sequence>FRDIASPEQSYGYDQRTPTPYKLYDMTIKPSFSSIMNTARRGLTQAYTSVGSMSSISLVFQQSSDQKSTTRAVVKKKMLDPQGSFLQKWNKSFIILGLIAVTLDPLFFYIPIIDKKENCIGVDNKMKIISCALRPLIDLVYFLHIVFEFRTGFISPSSRVFGRGELIEDSYAIAKRYFCSYLFIDILSILSIPHVL</sequence>
<evidence type="ECO:0000256" key="1">
    <source>
        <dbReference type="ARBA" id="ARBA00023303"/>
    </source>
</evidence>
<dbReference type="PANTHER" id="PTHR45651:SF71">
    <property type="entry name" value="POTASSIUM CHANNEL, VOLTAGE-DEPENDENT, EAG_ELK_ERG, RMLC-LIKE JELLY ROLL"/>
    <property type="match status" value="1"/>
</dbReference>
<feature type="non-terminal residue" evidence="2">
    <location>
        <position position="1"/>
    </location>
</feature>
<dbReference type="AlphaFoldDB" id="A0A699QT59"/>
<evidence type="ECO:0000313" key="2">
    <source>
        <dbReference type="EMBL" id="GFC74738.1"/>
    </source>
</evidence>
<keyword evidence="1" id="KW-0813">Transport</keyword>
<dbReference type="EMBL" id="BKCJ011048675">
    <property type="protein sequence ID" value="GFC74738.1"/>
    <property type="molecule type" value="Genomic_DNA"/>
</dbReference>
<comment type="caution">
    <text evidence="2">The sequence shown here is derived from an EMBL/GenBank/DDBJ whole genome shotgun (WGS) entry which is preliminary data.</text>
</comment>
<proteinExistence type="predicted"/>
<dbReference type="PANTHER" id="PTHR45651">
    <property type="entry name" value="CYCLIC NUCLEOTIDE-GATED ION CHANNEL 15-RELATED-RELATED"/>
    <property type="match status" value="1"/>
</dbReference>
<keyword evidence="1" id="KW-0407">Ion channel</keyword>
<reference evidence="2" key="1">
    <citation type="journal article" date="2019" name="Sci. Rep.">
        <title>Draft genome of Tanacetum cinerariifolium, the natural source of mosquito coil.</title>
        <authorList>
            <person name="Yamashiro T."/>
            <person name="Shiraishi A."/>
            <person name="Satake H."/>
            <person name="Nakayama K."/>
        </authorList>
    </citation>
    <scope>NUCLEOTIDE SEQUENCE</scope>
</reference>
<accession>A0A699QT59</accession>